<evidence type="ECO:0000313" key="3">
    <source>
        <dbReference type="Proteomes" id="UP000198372"/>
    </source>
</evidence>
<dbReference type="InterPro" id="IPR039421">
    <property type="entry name" value="Type_1_exporter"/>
</dbReference>
<protein>
    <submittedName>
        <fullName evidence="2">BQ2448_7953 protein</fullName>
    </submittedName>
</protein>
<evidence type="ECO:0000313" key="2">
    <source>
        <dbReference type="EMBL" id="SCV74924.1"/>
    </source>
</evidence>
<dbReference type="Gene3D" id="3.40.50.300">
    <property type="entry name" value="P-loop containing nucleotide triphosphate hydrolases"/>
    <property type="match status" value="1"/>
</dbReference>
<feature type="domain" description="ABC transporter" evidence="1">
    <location>
        <begin position="57"/>
        <end position="280"/>
    </location>
</feature>
<dbReference type="GO" id="GO:0016887">
    <property type="term" value="F:ATP hydrolysis activity"/>
    <property type="evidence" value="ECO:0007669"/>
    <property type="project" value="InterPro"/>
</dbReference>
<dbReference type="PROSITE" id="PS50893">
    <property type="entry name" value="ABC_TRANSPORTER_2"/>
    <property type="match status" value="1"/>
</dbReference>
<name>A0A238FSU4_9BASI</name>
<dbReference type="AlphaFoldDB" id="A0A238FSU4"/>
<keyword evidence="3" id="KW-1185">Reference proteome</keyword>
<dbReference type="Proteomes" id="UP000198372">
    <property type="component" value="Unassembled WGS sequence"/>
</dbReference>
<gene>
    <name evidence="2" type="ORF">BQ2448_7953</name>
</gene>
<dbReference type="STRING" id="269621.A0A238FSU4"/>
<dbReference type="EMBL" id="FMSP01000024">
    <property type="protein sequence ID" value="SCV74924.1"/>
    <property type="molecule type" value="Genomic_DNA"/>
</dbReference>
<dbReference type="GO" id="GO:0005524">
    <property type="term" value="F:ATP binding"/>
    <property type="evidence" value="ECO:0007669"/>
    <property type="project" value="InterPro"/>
</dbReference>
<organism evidence="2 3">
    <name type="scientific">Microbotryum intermedium</name>
    <dbReference type="NCBI Taxonomy" id="269621"/>
    <lineage>
        <taxon>Eukaryota</taxon>
        <taxon>Fungi</taxon>
        <taxon>Dikarya</taxon>
        <taxon>Basidiomycota</taxon>
        <taxon>Pucciniomycotina</taxon>
        <taxon>Microbotryomycetes</taxon>
        <taxon>Microbotryales</taxon>
        <taxon>Microbotryaceae</taxon>
        <taxon>Microbotryum</taxon>
    </lineage>
</organism>
<proteinExistence type="predicted"/>
<evidence type="ECO:0000259" key="1">
    <source>
        <dbReference type="PROSITE" id="PS50893"/>
    </source>
</evidence>
<dbReference type="PANTHER" id="PTHR24221">
    <property type="entry name" value="ATP-BINDING CASSETTE SUB-FAMILY B"/>
    <property type="match status" value="1"/>
</dbReference>
<dbReference type="InterPro" id="IPR027417">
    <property type="entry name" value="P-loop_NTPase"/>
</dbReference>
<sequence length="286" mass="31857">MTIREYVSVGSVAHVDQPERIKKALSVDRDQVVDPLADGWESYASGMVGSSLSTSEWKLAAVVNRLLPPPTFELLDPTEESSEDLAICSGEDVTSSSIPSSGSTMVGSLDSLKEETKRAVRIGTTAYPTMVEGEEVTIHFPNHSAEARVLSGGQVSLEKRDSLFRRRDNLTPLSRLALILQWQRITLARSFMNLSPDLLVWDEPMVPLDPIAEARLYDEMLSRKGKVSLKLSTIIFTTHRLNICTKVDRVFVLEAGRLIEQGSHAELMQIDSTRGRYRQLWEAQSI</sequence>
<dbReference type="OrthoDB" id="6500128at2759"/>
<reference evidence="3" key="1">
    <citation type="submission" date="2016-09" db="EMBL/GenBank/DDBJ databases">
        <authorList>
            <person name="Jeantristanb JTB J.-T."/>
            <person name="Ricardo R."/>
        </authorList>
    </citation>
    <scope>NUCLEOTIDE SEQUENCE [LARGE SCALE GENOMIC DNA]</scope>
</reference>
<dbReference type="SUPFAM" id="SSF52540">
    <property type="entry name" value="P-loop containing nucleoside triphosphate hydrolases"/>
    <property type="match status" value="1"/>
</dbReference>
<dbReference type="PANTHER" id="PTHR24221:SF654">
    <property type="entry name" value="ATP-BINDING CASSETTE SUB-FAMILY B MEMBER 6"/>
    <property type="match status" value="1"/>
</dbReference>
<dbReference type="InterPro" id="IPR003439">
    <property type="entry name" value="ABC_transporter-like_ATP-bd"/>
</dbReference>
<dbReference type="GO" id="GO:0034040">
    <property type="term" value="F:ATPase-coupled lipid transmembrane transporter activity"/>
    <property type="evidence" value="ECO:0007669"/>
    <property type="project" value="TreeGrafter"/>
</dbReference>
<accession>A0A238FSU4</accession>